<evidence type="ECO:0000313" key="8">
    <source>
        <dbReference type="EMBL" id="OGM91076.1"/>
    </source>
</evidence>
<dbReference type="Proteomes" id="UP000178946">
    <property type="component" value="Unassembled WGS sequence"/>
</dbReference>
<dbReference type="PROSITE" id="PS51462">
    <property type="entry name" value="NUDIX"/>
    <property type="match status" value="1"/>
</dbReference>
<dbReference type="Pfam" id="PF00293">
    <property type="entry name" value="NUDIX"/>
    <property type="match status" value="1"/>
</dbReference>
<dbReference type="InterPro" id="IPR003565">
    <property type="entry name" value="Tetra_PHTase"/>
</dbReference>
<gene>
    <name evidence="8" type="ORF">A3A20_00585</name>
</gene>
<evidence type="ECO:0000256" key="2">
    <source>
        <dbReference type="ARBA" id="ARBA00018911"/>
    </source>
</evidence>
<dbReference type="GO" id="GO:0006167">
    <property type="term" value="P:AMP biosynthetic process"/>
    <property type="evidence" value="ECO:0007669"/>
    <property type="project" value="TreeGrafter"/>
</dbReference>
<evidence type="ECO:0000256" key="1">
    <source>
        <dbReference type="ARBA" id="ARBA00005582"/>
    </source>
</evidence>
<dbReference type="EMBL" id="MGIR01000004">
    <property type="protein sequence ID" value="OGM91076.1"/>
    <property type="molecule type" value="Genomic_DNA"/>
</dbReference>
<dbReference type="PROSITE" id="PS00893">
    <property type="entry name" value="NUDIX_BOX"/>
    <property type="match status" value="1"/>
</dbReference>
<dbReference type="InterPro" id="IPR000086">
    <property type="entry name" value="NUDIX_hydrolase_dom"/>
</dbReference>
<feature type="domain" description="Nudix hydrolase" evidence="7">
    <location>
        <begin position="16"/>
        <end position="148"/>
    </location>
</feature>
<dbReference type="CDD" id="cd03428">
    <property type="entry name" value="NUDIX_Ap4A_Nudt2"/>
    <property type="match status" value="1"/>
</dbReference>
<dbReference type="GO" id="GO:0006754">
    <property type="term" value="P:ATP biosynthetic process"/>
    <property type="evidence" value="ECO:0007669"/>
    <property type="project" value="TreeGrafter"/>
</dbReference>
<dbReference type="InterPro" id="IPR020084">
    <property type="entry name" value="NUDIX_hydrolase_CS"/>
</dbReference>
<name>A0A1F8DRQ6_9BACT</name>
<keyword evidence="4 6" id="KW-0378">Hydrolase</keyword>
<evidence type="ECO:0000259" key="7">
    <source>
        <dbReference type="PROSITE" id="PS51462"/>
    </source>
</evidence>
<dbReference type="PANTHER" id="PTHR21340:SF0">
    <property type="entry name" value="BIS(5'-NUCLEOSYL)-TETRAPHOSPHATASE [ASYMMETRICAL]"/>
    <property type="match status" value="1"/>
</dbReference>
<protein>
    <recommendedName>
        <fullName evidence="2">Bis(5'-nucleosyl)-tetraphosphatase [asymmetrical]</fullName>
    </recommendedName>
    <alternativeName>
        <fullName evidence="5">Diadenosine 5',5'''-P1,P4-tetraphosphate asymmetrical hydrolase</fullName>
    </alternativeName>
</protein>
<evidence type="ECO:0000313" key="9">
    <source>
        <dbReference type="Proteomes" id="UP000178946"/>
    </source>
</evidence>
<dbReference type="GO" id="GO:0004081">
    <property type="term" value="F:bis(5'-nucleosyl)-tetraphosphatase (asymmetrical) activity"/>
    <property type="evidence" value="ECO:0007669"/>
    <property type="project" value="TreeGrafter"/>
</dbReference>
<evidence type="ECO:0000256" key="5">
    <source>
        <dbReference type="ARBA" id="ARBA00032644"/>
    </source>
</evidence>
<dbReference type="PRINTS" id="PR00502">
    <property type="entry name" value="NUDIXFAMILY"/>
</dbReference>
<dbReference type="InterPro" id="IPR020476">
    <property type="entry name" value="Nudix_hydrolase"/>
</dbReference>
<evidence type="ECO:0000256" key="4">
    <source>
        <dbReference type="ARBA" id="ARBA00022801"/>
    </source>
</evidence>
<sequence length="159" mass="18962">MASQRDAEESQTVKTTREISAGFIIYRRTKEGVRYLLLYHGGNYWNFPKGKIEAGERSFRAALRELKEETGLRRSDLIFREYFRTTDKYMFFRGKERIFKIVIFYLAESKSDDVRLSHEHEGYGWFLHRDAARIIRFRNLKAILKQADDILIKRISPTK</sequence>
<accession>A0A1F8DRQ6</accession>
<dbReference type="GO" id="GO:0000166">
    <property type="term" value="F:nucleotide binding"/>
    <property type="evidence" value="ECO:0007669"/>
    <property type="project" value="UniProtKB-KW"/>
</dbReference>
<proteinExistence type="inferred from homology"/>
<reference evidence="8 9" key="1">
    <citation type="journal article" date="2016" name="Nat. Commun.">
        <title>Thousands of microbial genomes shed light on interconnected biogeochemical processes in an aquifer system.</title>
        <authorList>
            <person name="Anantharaman K."/>
            <person name="Brown C.T."/>
            <person name="Hug L.A."/>
            <person name="Sharon I."/>
            <person name="Castelle C.J."/>
            <person name="Probst A.J."/>
            <person name="Thomas B.C."/>
            <person name="Singh A."/>
            <person name="Wilkins M.J."/>
            <person name="Karaoz U."/>
            <person name="Brodie E.L."/>
            <person name="Williams K.H."/>
            <person name="Hubbard S.S."/>
            <person name="Banfield J.F."/>
        </authorList>
    </citation>
    <scope>NUCLEOTIDE SEQUENCE [LARGE SCALE GENOMIC DNA]</scope>
</reference>
<comment type="similarity">
    <text evidence="1 6">Belongs to the Nudix hydrolase family.</text>
</comment>
<dbReference type="SUPFAM" id="SSF55811">
    <property type="entry name" value="Nudix"/>
    <property type="match status" value="1"/>
</dbReference>
<dbReference type="Gene3D" id="3.90.79.10">
    <property type="entry name" value="Nucleoside Triphosphate Pyrophosphohydrolase"/>
    <property type="match status" value="1"/>
</dbReference>
<dbReference type="STRING" id="1802557.A3A20_00585"/>
<dbReference type="InterPro" id="IPR051325">
    <property type="entry name" value="Nudix_hydrolase_domain"/>
</dbReference>
<dbReference type="InterPro" id="IPR015797">
    <property type="entry name" value="NUDIX_hydrolase-like_dom_sf"/>
</dbReference>
<comment type="caution">
    <text evidence="8">The sequence shown here is derived from an EMBL/GenBank/DDBJ whole genome shotgun (WGS) entry which is preliminary data.</text>
</comment>
<evidence type="ECO:0000256" key="6">
    <source>
        <dbReference type="RuleBase" id="RU003476"/>
    </source>
</evidence>
<dbReference type="AlphaFoldDB" id="A0A1F8DRQ6"/>
<organism evidence="8 9">
    <name type="scientific">Candidatus Wolfebacteria bacterium RIFCSPLOWO2_01_FULL_45_19</name>
    <dbReference type="NCBI Taxonomy" id="1802557"/>
    <lineage>
        <taxon>Bacteria</taxon>
        <taxon>Candidatus Wolfeibacteriota</taxon>
    </lineage>
</organism>
<evidence type="ECO:0000256" key="3">
    <source>
        <dbReference type="ARBA" id="ARBA00022741"/>
    </source>
</evidence>
<keyword evidence="3" id="KW-0547">Nucleotide-binding</keyword>
<dbReference type="PANTHER" id="PTHR21340">
    <property type="entry name" value="DIADENOSINE 5,5-P1,P4-TETRAPHOSPHATE PYROPHOSPHOHYDROLASE MUTT"/>
    <property type="match status" value="1"/>
</dbReference>